<dbReference type="PANTHER" id="PTHR31322:SF2">
    <property type="entry name" value="E3 UBIQUITIN-PROTEIN LIGASE TM129"/>
    <property type="match status" value="1"/>
</dbReference>
<evidence type="ECO:0000313" key="9">
    <source>
        <dbReference type="Proteomes" id="UP000274756"/>
    </source>
</evidence>
<reference evidence="10" key="1">
    <citation type="submission" date="2016-04" db="UniProtKB">
        <authorList>
            <consortium name="WormBaseParasite"/>
        </authorList>
    </citation>
    <scope>IDENTIFICATION</scope>
</reference>
<dbReference type="STRING" id="318479.A0A158Q4W2"/>
<evidence type="ECO:0000313" key="7">
    <source>
        <dbReference type="EMBL" id="VDN59413.1"/>
    </source>
</evidence>
<evidence type="ECO:0000256" key="5">
    <source>
        <dbReference type="ARBA" id="ARBA00023136"/>
    </source>
</evidence>
<dbReference type="PANTHER" id="PTHR31322">
    <property type="entry name" value="E3 UBIQUITIN-PROTEIN LIGASE TM129"/>
    <property type="match status" value="1"/>
</dbReference>
<protein>
    <submittedName>
        <fullName evidence="10">Transmembrane protein 129</fullName>
    </submittedName>
</protein>
<keyword evidence="4 6" id="KW-1133">Transmembrane helix</keyword>
<dbReference type="GO" id="GO:0016020">
    <property type="term" value="C:membrane"/>
    <property type="evidence" value="ECO:0007669"/>
    <property type="project" value="UniProtKB-SubCell"/>
</dbReference>
<keyword evidence="3 6" id="KW-0812">Transmembrane</keyword>
<dbReference type="InterPro" id="IPR018801">
    <property type="entry name" value="TM129"/>
</dbReference>
<gene>
    <name evidence="7" type="ORF">DME_LOCUS9386</name>
</gene>
<dbReference type="WBParaSite" id="DME_0000586201-mRNA-1">
    <property type="protein sequence ID" value="DME_0000586201-mRNA-1"/>
    <property type="gene ID" value="DME_0000586201"/>
</dbReference>
<proteinExistence type="inferred from homology"/>
<dbReference type="GO" id="GO:0005783">
    <property type="term" value="C:endoplasmic reticulum"/>
    <property type="evidence" value="ECO:0007669"/>
    <property type="project" value="TreeGrafter"/>
</dbReference>
<evidence type="ECO:0000256" key="6">
    <source>
        <dbReference type="SAM" id="Phobius"/>
    </source>
</evidence>
<evidence type="ECO:0000256" key="4">
    <source>
        <dbReference type="ARBA" id="ARBA00022989"/>
    </source>
</evidence>
<evidence type="ECO:0000313" key="10">
    <source>
        <dbReference type="WBParaSite" id="DME_0000586201-mRNA-1"/>
    </source>
</evidence>
<dbReference type="OrthoDB" id="10055027at2759"/>
<organism evidence="8 10">
    <name type="scientific">Dracunculus medinensis</name>
    <name type="common">Guinea worm</name>
    <dbReference type="NCBI Taxonomy" id="318479"/>
    <lineage>
        <taxon>Eukaryota</taxon>
        <taxon>Metazoa</taxon>
        <taxon>Ecdysozoa</taxon>
        <taxon>Nematoda</taxon>
        <taxon>Chromadorea</taxon>
        <taxon>Rhabditida</taxon>
        <taxon>Spirurina</taxon>
        <taxon>Dracunculoidea</taxon>
        <taxon>Dracunculidae</taxon>
        <taxon>Dracunculus</taxon>
    </lineage>
</organism>
<evidence type="ECO:0000256" key="3">
    <source>
        <dbReference type="ARBA" id="ARBA00022692"/>
    </source>
</evidence>
<dbReference type="GO" id="GO:0016567">
    <property type="term" value="P:protein ubiquitination"/>
    <property type="evidence" value="ECO:0007669"/>
    <property type="project" value="InterPro"/>
</dbReference>
<evidence type="ECO:0000313" key="8">
    <source>
        <dbReference type="Proteomes" id="UP000038040"/>
    </source>
</evidence>
<comment type="subcellular location">
    <subcellularLocation>
        <location evidence="1">Membrane</location>
        <topology evidence="1">Multi-pass membrane protein</topology>
    </subcellularLocation>
</comment>
<dbReference type="Proteomes" id="UP000274756">
    <property type="component" value="Unassembled WGS sequence"/>
</dbReference>
<dbReference type="Proteomes" id="UP000038040">
    <property type="component" value="Unplaced"/>
</dbReference>
<sequence>MQEIIIYTILYLLFSICIIFPPIEFISAGFTVSSIFSFLLGEERFDFVGYQLRRTIITSFIHSCLPFVHLVYLLFKYCKSWDSHPTVKLLKYFDSNWVNVANDINEEYRNLNNFSISLSGINKVIMTNSWILNITNYSLICAQISDVALQIIHADEHQISHHEPFGGSVQFVNIEVKSLSGKFETFIIRIQADSFRDMQDKINKPISIAKEVILRQSLNDRFIEAFVEQVRSNPRFDYRNVENLEPCLACASELPNIKLNKNCISHEEIDFDGEPRPLCTQCYCRPMWCVRCMSLIFAAKQDRNHPERWMPGKASCPTCRAIFCVLDVSFLS</sequence>
<dbReference type="AlphaFoldDB" id="A0A158Q4W2"/>
<name>A0A158Q4W2_DRAME</name>
<dbReference type="Pfam" id="PF10272">
    <property type="entry name" value="Tmpp129"/>
    <property type="match status" value="1"/>
</dbReference>
<evidence type="ECO:0000256" key="1">
    <source>
        <dbReference type="ARBA" id="ARBA00004141"/>
    </source>
</evidence>
<accession>A0A158Q4W2</accession>
<dbReference type="GO" id="GO:0061630">
    <property type="term" value="F:ubiquitin protein ligase activity"/>
    <property type="evidence" value="ECO:0007669"/>
    <property type="project" value="InterPro"/>
</dbReference>
<feature type="transmembrane region" description="Helical" evidence="6">
    <location>
        <begin position="12"/>
        <end position="36"/>
    </location>
</feature>
<reference evidence="7 9" key="2">
    <citation type="submission" date="2018-11" db="EMBL/GenBank/DDBJ databases">
        <authorList>
            <consortium name="Pathogen Informatics"/>
        </authorList>
    </citation>
    <scope>NUCLEOTIDE SEQUENCE [LARGE SCALE GENOMIC DNA]</scope>
</reference>
<evidence type="ECO:0000256" key="2">
    <source>
        <dbReference type="ARBA" id="ARBA00007332"/>
    </source>
</evidence>
<dbReference type="EMBL" id="UYYG01001181">
    <property type="protein sequence ID" value="VDN59413.1"/>
    <property type="molecule type" value="Genomic_DNA"/>
</dbReference>
<keyword evidence="9" id="KW-1185">Reference proteome</keyword>
<keyword evidence="5 6" id="KW-0472">Membrane</keyword>
<comment type="similarity">
    <text evidence="2">Belongs to the TMEM129 family.</text>
</comment>